<keyword evidence="1" id="KW-0812">Transmembrane</keyword>
<protein>
    <submittedName>
        <fullName evidence="2">Uncharacterized protein</fullName>
    </submittedName>
</protein>
<reference evidence="2" key="1">
    <citation type="journal article" date="2017" name="Genome Announc.">
        <title>Whole-Genome Sequence of Photobacterium damselae subsp. piscicida Strain 91-197, Isolated from Hybrid Striped Bass (Morone sp.) in the United States.</title>
        <authorList>
            <person name="Teru Y."/>
            <person name="Hikima J."/>
            <person name="Kono T."/>
            <person name="Sakai M."/>
            <person name="Takano T."/>
            <person name="Hawke J.P."/>
            <person name="Takeyama H."/>
            <person name="Aoki T."/>
        </authorList>
    </citation>
    <scope>NUCLEOTIDE SEQUENCE</scope>
    <source>
        <strain evidence="2">91-197</strain>
    </source>
</reference>
<sequence length="92" mass="10582">MSVWLATSASAIFFLIMIRFSCYQKPRWQQGIIVFLQVVSVSTLIHLVLEQHLTDFLYAKWYISLFFSAIFILSAVKDIYESKPVDTSAAAR</sequence>
<keyword evidence="1" id="KW-0472">Membrane</keyword>
<evidence type="ECO:0000313" key="2">
    <source>
        <dbReference type="EMBL" id="BAX55034.1"/>
    </source>
</evidence>
<accession>A0A1V1VEM7</accession>
<dbReference type="AlphaFoldDB" id="A0A1V1VEM7"/>
<dbReference type="EMBL" id="AP018046">
    <property type="protein sequence ID" value="BAX55034.1"/>
    <property type="molecule type" value="Genomic_DNA"/>
</dbReference>
<feature type="transmembrane region" description="Helical" evidence="1">
    <location>
        <begin position="30"/>
        <end position="49"/>
    </location>
</feature>
<organism evidence="2 4">
    <name type="scientific">Photobacterium damsela subsp. piscicida</name>
    <name type="common">Pasteurella piscicida</name>
    <dbReference type="NCBI Taxonomy" id="38294"/>
    <lineage>
        <taxon>Bacteria</taxon>
        <taxon>Pseudomonadati</taxon>
        <taxon>Pseudomonadota</taxon>
        <taxon>Gammaproteobacteria</taxon>
        <taxon>Vibrionales</taxon>
        <taxon>Vibrionaceae</taxon>
        <taxon>Photobacterium</taxon>
    </lineage>
</organism>
<evidence type="ECO:0000313" key="5">
    <source>
        <dbReference type="Proteomes" id="UP000516656"/>
    </source>
</evidence>
<feature type="transmembrane region" description="Helical" evidence="1">
    <location>
        <begin position="6"/>
        <end position="23"/>
    </location>
</feature>
<reference evidence="4" key="2">
    <citation type="submission" date="2017-05" db="EMBL/GenBank/DDBJ databases">
        <title>Whole genome sequence of fish pathogenic bacteria, Photobacterium damselae subsp. piscicida, strain 91-197, isolated from hybrid striped bass (Morone sp.) in USA.</title>
        <authorList>
            <person name="Teru Y."/>
            <person name="Hikima J."/>
            <person name="Kono T."/>
            <person name="Sakai M."/>
            <person name="Takano T."/>
            <person name="Hawke J.P."/>
            <person name="Takeyama H."/>
            <person name="Aoki T."/>
        </authorList>
    </citation>
    <scope>NUCLEOTIDE SEQUENCE [LARGE SCALE GENOMIC DNA]</scope>
    <source>
        <strain evidence="4">91-197</strain>
    </source>
</reference>
<dbReference type="EMBL" id="CP061855">
    <property type="protein sequence ID" value="QOD58506.1"/>
    <property type="molecule type" value="Genomic_DNA"/>
</dbReference>
<name>A0A1V1VEM7_PHODP</name>
<evidence type="ECO:0000256" key="1">
    <source>
        <dbReference type="SAM" id="Phobius"/>
    </source>
</evidence>
<reference evidence="3 5" key="3">
    <citation type="submission" date="2020-09" db="EMBL/GenBank/DDBJ databases">
        <title>Complete, closed and curated genome sequences of Photobacterium damselae subsp. piscicida isolates from Australia indicate localised evolution and additional plasmid-borne pathogenicity mechanisms.</title>
        <authorList>
            <person name="Baseggio L."/>
            <person name="Silayeva O."/>
            <person name="Buller N."/>
            <person name="Landos M."/>
            <person name="Engelstaedter J."/>
            <person name="Barnes A.C."/>
        </authorList>
    </citation>
    <scope>NUCLEOTIDE SEQUENCE [LARGE SCALE GENOMIC DNA]</scope>
    <source>
        <strain evidence="3 5">AS-16-0540-1</strain>
    </source>
</reference>
<dbReference type="Proteomes" id="UP000218676">
    <property type="component" value="Chromosome 2"/>
</dbReference>
<dbReference type="RefSeq" id="WP_086958983.1">
    <property type="nucleotide sequence ID" value="NZ_AP018046.1"/>
</dbReference>
<proteinExistence type="predicted"/>
<gene>
    <name evidence="3" type="ORF">IC627_16815</name>
    <name evidence="2" type="ORF">PDPUS_2_00448</name>
</gene>
<evidence type="ECO:0000313" key="3">
    <source>
        <dbReference type="EMBL" id="QOD58506.1"/>
    </source>
</evidence>
<dbReference type="Proteomes" id="UP000516656">
    <property type="component" value="Chromosome 2"/>
</dbReference>
<feature type="transmembrane region" description="Helical" evidence="1">
    <location>
        <begin position="61"/>
        <end position="80"/>
    </location>
</feature>
<evidence type="ECO:0000313" key="4">
    <source>
        <dbReference type="Proteomes" id="UP000218676"/>
    </source>
</evidence>
<keyword evidence="1" id="KW-1133">Transmembrane helix</keyword>